<gene>
    <name evidence="2" type="ORF">KSP9073_02903</name>
</gene>
<dbReference type="Pfam" id="PF03646">
    <property type="entry name" value="FlaG"/>
    <property type="match status" value="1"/>
</dbReference>
<dbReference type="EMBL" id="ONZI01000004">
    <property type="protein sequence ID" value="SPJ34856.1"/>
    <property type="molecule type" value="Genomic_DNA"/>
</dbReference>
<proteinExistence type="predicted"/>
<evidence type="ECO:0000313" key="3">
    <source>
        <dbReference type="Proteomes" id="UP000244934"/>
    </source>
</evidence>
<evidence type="ECO:0000313" key="2">
    <source>
        <dbReference type="EMBL" id="SPJ34856.1"/>
    </source>
</evidence>
<dbReference type="OrthoDB" id="5741693at2"/>
<evidence type="ECO:0000256" key="1">
    <source>
        <dbReference type="SAM" id="MobiDB-lite"/>
    </source>
</evidence>
<dbReference type="PANTHER" id="PTHR37166">
    <property type="entry name" value="PROTEIN FLAG"/>
    <property type="match status" value="1"/>
</dbReference>
<keyword evidence="3" id="KW-1185">Reference proteome</keyword>
<accession>A0A2R8CPN4</accession>
<feature type="region of interest" description="Disordered" evidence="1">
    <location>
        <begin position="1"/>
        <end position="20"/>
    </location>
</feature>
<reference evidence="3" key="1">
    <citation type="submission" date="2018-03" db="EMBL/GenBank/DDBJ databases">
        <authorList>
            <person name="Navarro De La Torre S."/>
        </authorList>
    </citation>
    <scope>NUCLEOTIDE SEQUENCE [LARGE SCALE GENOMIC DNA]</scope>
    <source>
        <strain evidence="3">EAod3</strain>
    </source>
</reference>
<sequence length="90" mass="9707">MATSAAMMPISVTSTPPSNTAGLEKAVTQLNQGFTSIGMEFDIHDDSGQVVTRVIDRESGDVSRQIPTQEVLHMARLATYQKGRLLQTTA</sequence>
<feature type="compositionally biased region" description="Polar residues" evidence="1">
    <location>
        <begin position="11"/>
        <end position="20"/>
    </location>
</feature>
<dbReference type="InterPro" id="IPR035924">
    <property type="entry name" value="FlaG-like_sf"/>
</dbReference>
<dbReference type="Proteomes" id="UP000244934">
    <property type="component" value="Unassembled WGS sequence"/>
</dbReference>
<dbReference type="PANTHER" id="PTHR37166:SF1">
    <property type="entry name" value="PROTEIN FLAG"/>
    <property type="match status" value="1"/>
</dbReference>
<name>A0A2R8CPN4_9GAMM</name>
<dbReference type="Gene3D" id="3.30.160.170">
    <property type="entry name" value="FlaG-like"/>
    <property type="match status" value="1"/>
</dbReference>
<dbReference type="InterPro" id="IPR005186">
    <property type="entry name" value="FlaG"/>
</dbReference>
<dbReference type="AlphaFoldDB" id="A0A2R8CPN4"/>
<protein>
    <recommendedName>
        <fullName evidence="4">Flagellar protein FlaG</fullName>
    </recommendedName>
</protein>
<dbReference type="SUPFAM" id="SSF160214">
    <property type="entry name" value="FlaG-like"/>
    <property type="match status" value="1"/>
</dbReference>
<evidence type="ECO:0008006" key="4">
    <source>
        <dbReference type="Google" id="ProtNLM"/>
    </source>
</evidence>
<organism evidence="2 3">
    <name type="scientific">Kushneria phyllosphaerae</name>
    <dbReference type="NCBI Taxonomy" id="2100822"/>
    <lineage>
        <taxon>Bacteria</taxon>
        <taxon>Pseudomonadati</taxon>
        <taxon>Pseudomonadota</taxon>
        <taxon>Gammaproteobacteria</taxon>
        <taxon>Oceanospirillales</taxon>
        <taxon>Halomonadaceae</taxon>
        <taxon>Kushneria</taxon>
    </lineage>
</organism>